<protein>
    <submittedName>
        <fullName evidence="1">Uncharacterized protein</fullName>
    </submittedName>
</protein>
<dbReference type="EMBL" id="JAMYWD010000005">
    <property type="protein sequence ID" value="KAJ4972289.1"/>
    <property type="molecule type" value="Genomic_DNA"/>
</dbReference>
<keyword evidence="2" id="KW-1185">Reference proteome</keyword>
<gene>
    <name evidence="1" type="ORF">NE237_005388</name>
</gene>
<reference evidence="1" key="1">
    <citation type="journal article" date="2023" name="Plant J.">
        <title>The genome of the king protea, Protea cynaroides.</title>
        <authorList>
            <person name="Chang J."/>
            <person name="Duong T.A."/>
            <person name="Schoeman C."/>
            <person name="Ma X."/>
            <person name="Roodt D."/>
            <person name="Barker N."/>
            <person name="Li Z."/>
            <person name="Van de Peer Y."/>
            <person name="Mizrachi E."/>
        </authorList>
    </citation>
    <scope>NUCLEOTIDE SEQUENCE</scope>
    <source>
        <tissue evidence="1">Young leaves</tissue>
    </source>
</reference>
<dbReference type="InterPro" id="IPR009737">
    <property type="entry name" value="Aim32/Apd1-like"/>
</dbReference>
<organism evidence="1 2">
    <name type="scientific">Protea cynaroides</name>
    <dbReference type="NCBI Taxonomy" id="273540"/>
    <lineage>
        <taxon>Eukaryota</taxon>
        <taxon>Viridiplantae</taxon>
        <taxon>Streptophyta</taxon>
        <taxon>Embryophyta</taxon>
        <taxon>Tracheophyta</taxon>
        <taxon>Spermatophyta</taxon>
        <taxon>Magnoliopsida</taxon>
        <taxon>Proteales</taxon>
        <taxon>Proteaceae</taxon>
        <taxon>Protea</taxon>
    </lineage>
</organism>
<dbReference type="PANTHER" id="PTHR31902:SF14">
    <property type="entry name" value="ACTIN PATCHES DISTAL PROTEIN 1"/>
    <property type="match status" value="1"/>
</dbReference>
<evidence type="ECO:0000313" key="1">
    <source>
        <dbReference type="EMBL" id="KAJ4972289.1"/>
    </source>
</evidence>
<evidence type="ECO:0000313" key="2">
    <source>
        <dbReference type="Proteomes" id="UP001141806"/>
    </source>
</evidence>
<name>A0A9Q0KKR3_9MAGN</name>
<dbReference type="Proteomes" id="UP001141806">
    <property type="component" value="Unassembled WGS sequence"/>
</dbReference>
<proteinExistence type="predicted"/>
<dbReference type="AlphaFoldDB" id="A0A9Q0KKR3"/>
<sequence>MAVLMVKASLALAMSGGGDICGYGEIITGKKLWSDASWIHQLIPPWPPPKIVLQQRESEILIELRMLKNQESRVDGDNTLILFEGHDGTKTSNGDVLIFPDMIHYRRLTHVDVDIFVEEVLVKDNEWLPGTFKPLSEYCYRGAGYRDVAVTATAGRISQIKALSGSVIGGEDILRNVMHHLLPNLDSIFKGRPEINVCMDIQLLRQHYPHLNLEDKDDVLSNGYINYRIEKGIDQITDYVSFSSCFSVLLTKNVSYVSLVFLSLKTRPPNEKQNQNAQTKIEIKTRIGREEKRDQLINLSCNDGDRRKSFPQRLKCTVVTTVVTRNSASPRDSVNKTEQALHCRHLSNPNPSFQGEKPVI</sequence>
<dbReference type="PANTHER" id="PTHR31902">
    <property type="entry name" value="ACTIN PATCHES DISTAL PROTEIN 1"/>
    <property type="match status" value="1"/>
</dbReference>
<comment type="caution">
    <text evidence="1">The sequence shown here is derived from an EMBL/GenBank/DDBJ whole genome shotgun (WGS) entry which is preliminary data.</text>
</comment>
<accession>A0A9Q0KKR3</accession>
<dbReference type="OrthoDB" id="10253744at2759"/>